<keyword evidence="2" id="KW-1185">Reference proteome</keyword>
<reference evidence="1" key="1">
    <citation type="submission" date="2020-10" db="EMBL/GenBank/DDBJ databases">
        <authorList>
            <person name="Ni P."/>
        </authorList>
    </citation>
    <scope>NUCLEOTIDE SEQUENCE</scope>
</reference>
<protein>
    <submittedName>
        <fullName evidence="1">Uncharacterized protein</fullName>
    </submittedName>
</protein>
<name>A0A7S7YBW7_9CAUD</name>
<organism evidence="1 2">
    <name type="scientific">Pseudomonas phage PN09</name>
    <dbReference type="NCBI Taxonomy" id="2782564"/>
    <lineage>
        <taxon>Viruses</taxon>
        <taxon>Duplodnaviria</taxon>
        <taxon>Heunggongvirae</taxon>
        <taxon>Uroviricota</taxon>
        <taxon>Caudoviricetes</taxon>
        <taxon>Vandenendeviridae</taxon>
        <taxon>Gorskivirinae</taxon>
        <taxon>Otagovirus</taxon>
        <taxon>Otagovirus PN09</taxon>
    </lineage>
</organism>
<evidence type="ECO:0000313" key="1">
    <source>
        <dbReference type="EMBL" id="QPB10482.1"/>
    </source>
</evidence>
<sequence>MATPQENYELLAQLGLLEGVKAGALQASTAAKAAITALTLITTPDATDEATAITLVNDCKNHINAIIDALKTA</sequence>
<gene>
    <name evidence="1" type="ORF">PN09_061</name>
</gene>
<evidence type="ECO:0000313" key="2">
    <source>
        <dbReference type="Proteomes" id="UP000605974"/>
    </source>
</evidence>
<proteinExistence type="predicted"/>
<dbReference type="Proteomes" id="UP000605974">
    <property type="component" value="Segment"/>
</dbReference>
<accession>A0A7S7YBW7</accession>
<dbReference type="EMBL" id="MW175491">
    <property type="protein sequence ID" value="QPB10482.1"/>
    <property type="molecule type" value="Genomic_DNA"/>
</dbReference>